<evidence type="ECO:0000256" key="13">
    <source>
        <dbReference type="ARBA" id="ARBA00023136"/>
    </source>
</evidence>
<keyword evidence="7" id="KW-0732">Signal</keyword>
<dbReference type="PANTHER" id="PTHR45631:SF206">
    <property type="entry name" value="PROTEIN KINASE DOMAIN-CONTAINING PROTEIN"/>
    <property type="match status" value="1"/>
</dbReference>
<evidence type="ECO:0000256" key="1">
    <source>
        <dbReference type="ARBA" id="ARBA00004167"/>
    </source>
</evidence>
<dbReference type="FunFam" id="3.80.10.10:FF:000129">
    <property type="entry name" value="Leucine-rich repeat receptor-like kinase"/>
    <property type="match status" value="1"/>
</dbReference>
<protein>
    <recommendedName>
        <fullName evidence="15">Protein kinase domain-containing protein</fullName>
    </recommendedName>
</protein>
<evidence type="ECO:0000256" key="10">
    <source>
        <dbReference type="ARBA" id="ARBA00022777"/>
    </source>
</evidence>
<dbReference type="PRINTS" id="PR00019">
    <property type="entry name" value="LEURICHRPT"/>
</dbReference>
<sequence length="605" mass="68376">MSLHKISTNQNKFAVRKNFFLGVYSQKGECIEESTVLASDIASLGDSEPDLIGHKSARRNLHDVAKESTVLVSDITLLGYSETELINHKPARRKLDDVDRIESIGLFETRPVCIVIAMRLAFGPFRYKDDSYDRIWFPYNMPNCVPFDTPLPIDSLGESDYKLPSRVMKTAVKPLNDRDSLDFDFETGDSTLEFYVYMHFAELEKLQENQSREFDIQINGLPWKNSVVPNYLNSTTIDTRKLVRGTKLSFSISKTPDSSLPPILDAMEMYIVKDSLQAPTDQGDVDAIIKIKSRYAVDKTWQGDPCAPRTCWDGLNCTYTGYDPPRIISLDLSSRGLLGNIDPSFADLRELQYLDLSNNSLTGQLPDFLSELPLLRFLNLTGNKLSDKTKNALSWKERLQIAVDVAHGLEYLHYGCKPPIIHRDVKSANILLNEDLQAKIADFGFSRDFPLENESHLSTAVVGTFGYLDPEYFSSNRLTEKSDVYSFGIVLLELITGRPAILRSHENTHIVDWVSPNLARGDIRSIFDPRLQGNFDTNSVWKALETAMACLPSISIQRPTMTQVLIELKECSTIEIAHDETWRMEGNTFETNSVDPEIEMGPQAR</sequence>
<dbReference type="Pfam" id="PF13855">
    <property type="entry name" value="LRR_8"/>
    <property type="match status" value="1"/>
</dbReference>
<dbReference type="Pfam" id="PF00069">
    <property type="entry name" value="Pkinase"/>
    <property type="match status" value="1"/>
</dbReference>
<dbReference type="GO" id="GO:0005524">
    <property type="term" value="F:ATP binding"/>
    <property type="evidence" value="ECO:0007669"/>
    <property type="project" value="UniProtKB-KW"/>
</dbReference>
<evidence type="ECO:0000256" key="4">
    <source>
        <dbReference type="ARBA" id="ARBA00022614"/>
    </source>
</evidence>
<organism evidence="16 17">
    <name type="scientific">Liquidambar formosana</name>
    <name type="common">Formosan gum</name>
    <dbReference type="NCBI Taxonomy" id="63359"/>
    <lineage>
        <taxon>Eukaryota</taxon>
        <taxon>Viridiplantae</taxon>
        <taxon>Streptophyta</taxon>
        <taxon>Embryophyta</taxon>
        <taxon>Tracheophyta</taxon>
        <taxon>Spermatophyta</taxon>
        <taxon>Magnoliopsida</taxon>
        <taxon>eudicotyledons</taxon>
        <taxon>Gunneridae</taxon>
        <taxon>Pentapetalae</taxon>
        <taxon>Saxifragales</taxon>
        <taxon>Altingiaceae</taxon>
        <taxon>Liquidambar</taxon>
    </lineage>
</organism>
<evidence type="ECO:0000256" key="6">
    <source>
        <dbReference type="ARBA" id="ARBA00022692"/>
    </source>
</evidence>
<dbReference type="EMBL" id="JBBPBK010000007">
    <property type="protein sequence ID" value="KAK9282036.1"/>
    <property type="molecule type" value="Genomic_DNA"/>
</dbReference>
<dbReference type="PROSITE" id="PS50011">
    <property type="entry name" value="PROTEIN_KINASE_DOM"/>
    <property type="match status" value="1"/>
</dbReference>
<comment type="caution">
    <text evidence="16">The sequence shown here is derived from an EMBL/GenBank/DDBJ whole genome shotgun (WGS) entry which is preliminary data.</text>
</comment>
<reference evidence="16 17" key="1">
    <citation type="journal article" date="2024" name="Plant J.">
        <title>Genome sequences and population genomics reveal climatic adaptation and genomic divergence between two closely related sweetgum species.</title>
        <authorList>
            <person name="Xu W.Q."/>
            <person name="Ren C.Q."/>
            <person name="Zhang X.Y."/>
            <person name="Comes H.P."/>
            <person name="Liu X.H."/>
            <person name="Li Y.G."/>
            <person name="Kettle C.J."/>
            <person name="Jalonen R."/>
            <person name="Gaisberger H."/>
            <person name="Ma Y.Z."/>
            <person name="Qiu Y.X."/>
        </authorList>
    </citation>
    <scope>NUCLEOTIDE SEQUENCE [LARGE SCALE GENOMIC DNA]</scope>
    <source>
        <strain evidence="16">Hangzhou</strain>
    </source>
</reference>
<keyword evidence="17" id="KW-1185">Reference proteome</keyword>
<keyword evidence="9" id="KW-0547">Nucleotide-binding</keyword>
<evidence type="ECO:0000256" key="7">
    <source>
        <dbReference type="ARBA" id="ARBA00022729"/>
    </source>
</evidence>
<dbReference type="SUPFAM" id="SSF56112">
    <property type="entry name" value="Protein kinase-like (PK-like)"/>
    <property type="match status" value="1"/>
</dbReference>
<keyword evidence="13" id="KW-0472">Membrane</keyword>
<dbReference type="PANTHER" id="PTHR45631">
    <property type="entry name" value="OS07G0107800 PROTEIN-RELATED"/>
    <property type="match status" value="1"/>
</dbReference>
<comment type="subcellular location">
    <subcellularLocation>
        <location evidence="1">Membrane</location>
        <topology evidence="1">Single-pass membrane protein</topology>
    </subcellularLocation>
</comment>
<evidence type="ECO:0000256" key="5">
    <source>
        <dbReference type="ARBA" id="ARBA00022679"/>
    </source>
</evidence>
<keyword evidence="2" id="KW-0723">Serine/threonine-protein kinase</keyword>
<keyword evidence="8" id="KW-0677">Repeat</keyword>
<evidence type="ECO:0000256" key="3">
    <source>
        <dbReference type="ARBA" id="ARBA00022553"/>
    </source>
</evidence>
<keyword evidence="10" id="KW-0418">Kinase</keyword>
<dbReference type="InterPro" id="IPR008271">
    <property type="entry name" value="Ser/Thr_kinase_AS"/>
</dbReference>
<dbReference type="InterPro" id="IPR001611">
    <property type="entry name" value="Leu-rich_rpt"/>
</dbReference>
<keyword evidence="4" id="KW-0433">Leucine-rich repeat</keyword>
<keyword evidence="11" id="KW-0067">ATP-binding</keyword>
<dbReference type="InterPro" id="IPR000719">
    <property type="entry name" value="Prot_kinase_dom"/>
</dbReference>
<evidence type="ECO:0000313" key="17">
    <source>
        <dbReference type="Proteomes" id="UP001415857"/>
    </source>
</evidence>
<proteinExistence type="predicted"/>
<dbReference type="AlphaFoldDB" id="A0AAP0RPB4"/>
<keyword evidence="5" id="KW-0808">Transferase</keyword>
<evidence type="ECO:0000256" key="14">
    <source>
        <dbReference type="ARBA" id="ARBA00023170"/>
    </source>
</evidence>
<dbReference type="InterPro" id="IPR011009">
    <property type="entry name" value="Kinase-like_dom_sf"/>
</dbReference>
<dbReference type="Proteomes" id="UP001415857">
    <property type="component" value="Unassembled WGS sequence"/>
</dbReference>
<evidence type="ECO:0000313" key="16">
    <source>
        <dbReference type="EMBL" id="KAK9282036.1"/>
    </source>
</evidence>
<gene>
    <name evidence="16" type="ORF">L1049_004948</name>
</gene>
<evidence type="ECO:0000256" key="11">
    <source>
        <dbReference type="ARBA" id="ARBA00022840"/>
    </source>
</evidence>
<keyword evidence="6" id="KW-0812">Transmembrane</keyword>
<dbReference type="PROSITE" id="PS00108">
    <property type="entry name" value="PROTEIN_KINASE_ST"/>
    <property type="match status" value="1"/>
</dbReference>
<dbReference type="GO" id="GO:0004674">
    <property type="term" value="F:protein serine/threonine kinase activity"/>
    <property type="evidence" value="ECO:0007669"/>
    <property type="project" value="UniProtKB-KW"/>
</dbReference>
<evidence type="ECO:0000259" key="15">
    <source>
        <dbReference type="PROSITE" id="PS50011"/>
    </source>
</evidence>
<keyword evidence="3" id="KW-0597">Phosphoprotein</keyword>
<evidence type="ECO:0000256" key="8">
    <source>
        <dbReference type="ARBA" id="ARBA00022737"/>
    </source>
</evidence>
<dbReference type="SMART" id="SM00220">
    <property type="entry name" value="S_TKc"/>
    <property type="match status" value="1"/>
</dbReference>
<accession>A0AAP0RPB4</accession>
<dbReference type="SUPFAM" id="SSF52058">
    <property type="entry name" value="L domain-like"/>
    <property type="match status" value="1"/>
</dbReference>
<dbReference type="FunFam" id="1.10.510.10:FF:000146">
    <property type="entry name" value="LRR receptor-like serine/threonine-protein kinase IOS1"/>
    <property type="match status" value="1"/>
</dbReference>
<keyword evidence="14" id="KW-0675">Receptor</keyword>
<name>A0AAP0RPB4_LIQFO</name>
<dbReference type="Pfam" id="PF12819">
    <property type="entry name" value="Malectin_like"/>
    <property type="match status" value="1"/>
</dbReference>
<evidence type="ECO:0000256" key="12">
    <source>
        <dbReference type="ARBA" id="ARBA00022989"/>
    </source>
</evidence>
<evidence type="ECO:0000256" key="2">
    <source>
        <dbReference type="ARBA" id="ARBA00022527"/>
    </source>
</evidence>
<evidence type="ECO:0000256" key="9">
    <source>
        <dbReference type="ARBA" id="ARBA00022741"/>
    </source>
</evidence>
<dbReference type="InterPro" id="IPR024788">
    <property type="entry name" value="Malectin-like_Carb-bd_dom"/>
</dbReference>
<dbReference type="Gene3D" id="1.10.510.10">
    <property type="entry name" value="Transferase(Phosphotransferase) domain 1"/>
    <property type="match status" value="1"/>
</dbReference>
<feature type="domain" description="Protein kinase" evidence="15">
    <location>
        <begin position="274"/>
        <end position="605"/>
    </location>
</feature>
<dbReference type="PROSITE" id="PS51450">
    <property type="entry name" value="LRR"/>
    <property type="match status" value="1"/>
</dbReference>
<keyword evidence="12" id="KW-1133">Transmembrane helix</keyword>
<dbReference type="GO" id="GO:0016020">
    <property type="term" value="C:membrane"/>
    <property type="evidence" value="ECO:0007669"/>
    <property type="project" value="UniProtKB-SubCell"/>
</dbReference>